<keyword evidence="1" id="KW-0614">Plasmid</keyword>
<dbReference type="RefSeq" id="WP_015060878.1">
    <property type="nucleotide sequence ID" value="NC_019292.2"/>
</dbReference>
<dbReference type="EMBL" id="FR820587">
    <property type="protein sequence ID" value="CBZ40079.1"/>
    <property type="molecule type" value="Genomic_DNA"/>
</dbReference>
<geneLocation type="plasmid" evidence="1">
    <name>pPsv48C</name>
</geneLocation>
<evidence type="ECO:0000313" key="1">
    <source>
        <dbReference type="EMBL" id="CBZ40079.1"/>
    </source>
</evidence>
<sequence length="45" mass="4637">MKTTFESTKPVQKLSIAAMQYIAARQAAAKNNNGGGGHCQGGGGW</sequence>
<dbReference type="AlphaFoldDB" id="H1ZX66"/>
<organism evidence="1">
    <name type="scientific">Pseudomonas savastanoi pv. savastanoi</name>
    <dbReference type="NCBI Taxonomy" id="360920"/>
    <lineage>
        <taxon>Bacteria</taxon>
        <taxon>Pseudomonadati</taxon>
        <taxon>Pseudomonadota</taxon>
        <taxon>Gammaproteobacteria</taxon>
        <taxon>Pseudomonadales</taxon>
        <taxon>Pseudomonadaceae</taxon>
        <taxon>Pseudomonas</taxon>
    </lineage>
</organism>
<gene>
    <name evidence="1" type="ORF">PSPSV_C0045</name>
</gene>
<name>H1ZX66_PSESS</name>
<protein>
    <submittedName>
        <fullName evidence="1">Uncharacterized protein</fullName>
    </submittedName>
</protein>
<reference evidence="1" key="1">
    <citation type="journal article" date="2011" name="PLoS ONE">
        <title>Sequence and role in virulence of the three plasmid complement of the model tumor-inducing bacterium Pseudomonas savastanoi pv. savastanoi NCPPB 3335.</title>
        <authorList>
            <person name="Bardaji L."/>
            <person name="Perez-Martinez I."/>
            <person name="Rodriguez-Moreno L."/>
            <person name="Rodriguez-Palenzuela P."/>
            <person name="Sundin G.W."/>
            <person name="Ramos C."/>
            <person name="Murillo J."/>
        </authorList>
    </citation>
    <scope>NUCLEOTIDE SEQUENCE [LARGE SCALE GENOMIC DNA]</scope>
    <source>
        <strain evidence="1">NCPPB 3335</strain>
        <plasmid evidence="1">pPsv48C</plasmid>
    </source>
</reference>
<proteinExistence type="predicted"/>
<accession>H1ZX66</accession>